<sequence length="175" mass="19432">MSLSPQATKWHLCTISFQDNDGEPEAPVWSSPEEADEQVLVTDGLQMHNLHKDIFYIADPSIAFIGVPYHVATFSLFEYQAMAIAAVYSGKSTLPSQPEMRNEYNKKVKEKGVGRVFHSLKGEDVNYANELISWINPGIVASGGKAVEGHLEEWKAQYEALRQAVTALGPRAKRP</sequence>
<comment type="caution">
    <text evidence="1">The sequence shown here is derived from an EMBL/GenBank/DDBJ whole genome shotgun (WGS) entry which is preliminary data.</text>
</comment>
<reference evidence="1 2" key="1">
    <citation type="journal article" date="2018" name="IMA Fungus">
        <title>IMA Genome-F 9: Draft genome sequence of Annulohypoxylon stygium, Aspergillus mulundensis, Berkeleyomyces basicola (syn. Thielaviopsis basicola), Ceratocystis smalleyi, two Cercospora beticola strains, Coleophoma cylindrospora, Fusarium fracticaudum, Phialophora cf. hyalina, and Morchella septimelata.</title>
        <authorList>
            <person name="Wingfield B.D."/>
            <person name="Bills G.F."/>
            <person name="Dong Y."/>
            <person name="Huang W."/>
            <person name="Nel W.J."/>
            <person name="Swalarsk-Parry B.S."/>
            <person name="Vaghefi N."/>
            <person name="Wilken P.M."/>
            <person name="An Z."/>
            <person name="de Beer Z.W."/>
            <person name="De Vos L."/>
            <person name="Chen L."/>
            <person name="Duong T.A."/>
            <person name="Gao Y."/>
            <person name="Hammerbacher A."/>
            <person name="Kikkert J.R."/>
            <person name="Li Y."/>
            <person name="Li H."/>
            <person name="Li K."/>
            <person name="Li Q."/>
            <person name="Liu X."/>
            <person name="Ma X."/>
            <person name="Naidoo K."/>
            <person name="Pethybridge S.J."/>
            <person name="Sun J."/>
            <person name="Steenkamp E.T."/>
            <person name="van der Nest M.A."/>
            <person name="van Wyk S."/>
            <person name="Wingfield M.J."/>
            <person name="Xiong C."/>
            <person name="Yue Q."/>
            <person name="Zhang X."/>
        </authorList>
    </citation>
    <scope>NUCLEOTIDE SEQUENCE [LARGE SCALE GENOMIC DNA]</scope>
    <source>
        <strain evidence="1 2">BP6252</strain>
    </source>
</reference>
<keyword evidence="2" id="KW-1185">Reference proteome</keyword>
<gene>
    <name evidence="1" type="ORF">BP6252_10442</name>
</gene>
<dbReference type="STRING" id="1849047.A0A3D8QSW3"/>
<evidence type="ECO:0000313" key="1">
    <source>
        <dbReference type="EMBL" id="RDW64791.1"/>
    </source>
</evidence>
<name>A0A3D8QSW3_9HELO</name>
<evidence type="ECO:0000313" key="2">
    <source>
        <dbReference type="Proteomes" id="UP000256645"/>
    </source>
</evidence>
<dbReference type="InterPro" id="IPR036188">
    <property type="entry name" value="FAD/NAD-bd_sf"/>
</dbReference>
<dbReference type="Gene3D" id="3.50.50.60">
    <property type="entry name" value="FAD/NAD(P)-binding domain"/>
    <property type="match status" value="1"/>
</dbReference>
<dbReference type="OrthoDB" id="66881at2759"/>
<accession>A0A3D8QSW3</accession>
<protein>
    <submittedName>
        <fullName evidence="1">Uncharacterized protein</fullName>
    </submittedName>
</protein>
<dbReference type="AlphaFoldDB" id="A0A3D8QSW3"/>
<dbReference type="Proteomes" id="UP000256645">
    <property type="component" value="Unassembled WGS sequence"/>
</dbReference>
<organism evidence="1 2">
    <name type="scientific">Coleophoma cylindrospora</name>
    <dbReference type="NCBI Taxonomy" id="1849047"/>
    <lineage>
        <taxon>Eukaryota</taxon>
        <taxon>Fungi</taxon>
        <taxon>Dikarya</taxon>
        <taxon>Ascomycota</taxon>
        <taxon>Pezizomycotina</taxon>
        <taxon>Leotiomycetes</taxon>
        <taxon>Helotiales</taxon>
        <taxon>Dermateaceae</taxon>
        <taxon>Coleophoma</taxon>
    </lineage>
</organism>
<dbReference type="EMBL" id="PDLM01000012">
    <property type="protein sequence ID" value="RDW64791.1"/>
    <property type="molecule type" value="Genomic_DNA"/>
</dbReference>
<dbReference type="SUPFAM" id="SSF51905">
    <property type="entry name" value="FAD/NAD(P)-binding domain"/>
    <property type="match status" value="1"/>
</dbReference>
<proteinExistence type="predicted"/>